<evidence type="ECO:0000313" key="4">
    <source>
        <dbReference type="Proteomes" id="UP000001068"/>
    </source>
</evidence>
<dbReference type="NCBIfam" id="TIGR01766">
    <property type="entry name" value="IS200/IS605 family accessory protein TnpB-like domain"/>
    <property type="match status" value="1"/>
</dbReference>
<name>E8RAC8_DESM0</name>
<evidence type="ECO:0000256" key="1">
    <source>
        <dbReference type="ARBA" id="ARBA00023125"/>
    </source>
</evidence>
<dbReference type="RefSeq" id="WP_013562656.1">
    <property type="nucleotide sequence ID" value="NC_014961.1"/>
</dbReference>
<keyword evidence="1" id="KW-0238">DNA-binding</keyword>
<dbReference type="EMBL" id="CP002363">
    <property type="protein sequence ID" value="ADV65434.1"/>
    <property type="molecule type" value="Genomic_DNA"/>
</dbReference>
<reference evidence="3 4" key="2">
    <citation type="journal article" date="2011" name="Stand. Genomic Sci.">
        <title>Complete genome sequence of Desulfurococcus mucosus type strain (O7/1).</title>
        <authorList>
            <person name="Wirth R."/>
            <person name="Chertkov O."/>
            <person name="Held B."/>
            <person name="Lapidus A."/>
            <person name="Nolan M."/>
            <person name="Lucas S."/>
            <person name="Hammon N."/>
            <person name="Deshpande S."/>
            <person name="Cheng J.F."/>
            <person name="Tapia R."/>
            <person name="Han C."/>
            <person name="Goodwin L."/>
            <person name="Pitluck S."/>
            <person name="Liolios K."/>
            <person name="Ioanna P."/>
            <person name="Ivanova N."/>
            <person name="Mavromatis K."/>
            <person name="Mikhailova N."/>
            <person name="Pati A."/>
            <person name="Chen A."/>
            <person name="Palaniappan K."/>
            <person name="Land M."/>
            <person name="Hauser L."/>
            <person name="Chang Y.J."/>
            <person name="Jeffries C.D."/>
            <person name="Bilek Y."/>
            <person name="Hader T."/>
            <person name="Rohde M."/>
            <person name="Spring S."/>
            <person name="Sikorski J."/>
            <person name="Goker M."/>
            <person name="Woyke T."/>
            <person name="Bristow J."/>
            <person name="Eisen J.A."/>
            <person name="Markowitz V."/>
            <person name="Hugenholtz P."/>
            <person name="Kyrpides N.C."/>
            <person name="Klenk H.P."/>
        </authorList>
    </citation>
    <scope>NUCLEOTIDE SEQUENCE [LARGE SCALE GENOMIC DNA]</scope>
    <source>
        <strain evidence="4">ATCC 35584 / DSM 2162 / JCM 9187 / O7/1</strain>
    </source>
</reference>
<dbReference type="InterPro" id="IPR010095">
    <property type="entry name" value="Cas12f1-like_TNB"/>
</dbReference>
<dbReference type="OrthoDB" id="27763at2157"/>
<gene>
    <name evidence="3" type="ordered locus">Desmu_1133</name>
</gene>
<feature type="domain" description="Cas12f1-like TNB" evidence="2">
    <location>
        <begin position="298"/>
        <end position="363"/>
    </location>
</feature>
<dbReference type="NCBIfam" id="NF040570">
    <property type="entry name" value="guided_TnpB"/>
    <property type="match status" value="1"/>
</dbReference>
<organism evidence="3 4">
    <name type="scientific">Desulfurococcus mucosus (strain ATCC 35584 / DSM 2162 / JCM 9187 / O7/1)</name>
    <dbReference type="NCBI Taxonomy" id="765177"/>
    <lineage>
        <taxon>Archaea</taxon>
        <taxon>Thermoproteota</taxon>
        <taxon>Thermoprotei</taxon>
        <taxon>Desulfurococcales</taxon>
        <taxon>Desulfurococcaceae</taxon>
        <taxon>Desulfurococcus</taxon>
    </lineage>
</organism>
<dbReference type="AlphaFoldDB" id="E8RAC8"/>
<dbReference type="PANTHER" id="PTHR30405:SF23">
    <property type="entry name" value="TRANSPOSASE-RELATED"/>
    <property type="match status" value="1"/>
</dbReference>
<accession>E8RAC8</accession>
<protein>
    <submittedName>
        <fullName evidence="3">Transposase, IS605 OrfB family</fullName>
    </submittedName>
</protein>
<dbReference type="GO" id="GO:0003677">
    <property type="term" value="F:DNA binding"/>
    <property type="evidence" value="ECO:0007669"/>
    <property type="project" value="UniProtKB-KW"/>
</dbReference>
<reference evidence="4" key="1">
    <citation type="submission" date="2010-11" db="EMBL/GenBank/DDBJ databases">
        <title>The complete genome of Desulfurococcus mucosus DSM 2162.</title>
        <authorList>
            <consortium name="US DOE Joint Genome Institute (JGI-PGF)"/>
            <person name="Lucas S."/>
            <person name="Copeland A."/>
            <person name="Lapidus A."/>
            <person name="Bruce D."/>
            <person name="Goodwin L."/>
            <person name="Pitluck S."/>
            <person name="Kyrpides N."/>
            <person name="Mavromatis K."/>
            <person name="Pagani I."/>
            <person name="Ivanova N."/>
            <person name="Ovchinnikova G."/>
            <person name="Chertkov O."/>
            <person name="Held B."/>
            <person name="Brettin T."/>
            <person name="Detter J.C."/>
            <person name="Tapia R."/>
            <person name="Han C."/>
            <person name="Land M."/>
            <person name="Hauser L."/>
            <person name="Markowitz V."/>
            <person name="Cheng J.-F."/>
            <person name="Hugenholtz P."/>
            <person name="Woyke T."/>
            <person name="Wu D."/>
            <person name="Wirth R."/>
            <person name="Bilek Y."/>
            <person name="Hader T."/>
            <person name="Klenk H.-P."/>
            <person name="Eisen J.A."/>
        </authorList>
    </citation>
    <scope>NUCLEOTIDE SEQUENCE [LARGE SCALE GENOMIC DNA]</scope>
    <source>
        <strain evidence="4">ATCC 35584 / DSM 2162 / JCM 9187 / O7/1</strain>
    </source>
</reference>
<dbReference type="PANTHER" id="PTHR30405">
    <property type="entry name" value="TRANSPOSASE"/>
    <property type="match status" value="1"/>
</dbReference>
<dbReference type="STRING" id="765177.Desmu_1133"/>
<sequence length="415" mass="48218" precursor="true">MTSLLTRTVIVPSSRLGWRKFNALRELGEKYREFVVHLVEYGFKHGVKSFTGLKKAKYRELRERYPGLPSHYVHTACQDAAQRVRSFLALKCKGKAKTGGPEVRKVSIWLDDHLWKSEGYTAIKVATHRGWIMIPLWPTKLFWRYVNSGWRLRTQIRLKLDEKRRVAYVYFVFEKMVEERPTRSVIAVDLNENNVTVKAGDKVYILETRIRKITVGYHNRREILQSTKGNRYASRMVKRNEFNKKNDIRRKVASLIVREAERLGVAIAVENLPREAPKDMIKDVDDPKLRDRIYRAGFRSMVREIVQKAREKGIPVIKVNPRGTSSTCPQCGGRLVRGNAPRSLLCLHCGWEGGRDIAAVMNIERRALEKLAEGRVPFGPMPSEPTPEVAWLPMRAWARRKSLDMIEHKWMRMNI</sequence>
<dbReference type="eggNOG" id="arCOG00679">
    <property type="taxonomic scope" value="Archaea"/>
</dbReference>
<evidence type="ECO:0000259" key="2">
    <source>
        <dbReference type="Pfam" id="PF07282"/>
    </source>
</evidence>
<dbReference type="Pfam" id="PF07282">
    <property type="entry name" value="Cas12f1-like_TNB"/>
    <property type="match status" value="1"/>
</dbReference>
<dbReference type="KEGG" id="dmu:Desmu_1133"/>
<dbReference type="HOGENOM" id="CLU_032903_17_0_2"/>
<proteinExistence type="predicted"/>
<keyword evidence="4" id="KW-1185">Reference proteome</keyword>
<dbReference type="GeneID" id="10153845"/>
<dbReference type="Proteomes" id="UP000001068">
    <property type="component" value="Chromosome"/>
</dbReference>
<dbReference type="InterPro" id="IPR051399">
    <property type="entry name" value="RNA-guided_DNA_endo/Transpos"/>
</dbReference>
<evidence type="ECO:0000313" key="3">
    <source>
        <dbReference type="EMBL" id="ADV65434.1"/>
    </source>
</evidence>